<evidence type="ECO:0008006" key="4">
    <source>
        <dbReference type="Google" id="ProtNLM"/>
    </source>
</evidence>
<name>A0ABV3K7Y5_STRON</name>
<comment type="caution">
    <text evidence="2">The sequence shown here is derived from an EMBL/GenBank/DDBJ whole genome shotgun (WGS) entry which is preliminary data.</text>
</comment>
<dbReference type="Proteomes" id="UP001552594">
    <property type="component" value="Unassembled WGS sequence"/>
</dbReference>
<keyword evidence="3" id="KW-1185">Reference proteome</keyword>
<dbReference type="PANTHER" id="PTHR38133:SF1">
    <property type="entry name" value="SLR1429 PROTEIN"/>
    <property type="match status" value="1"/>
</dbReference>
<dbReference type="EMBL" id="JBFAUK010000058">
    <property type="protein sequence ID" value="MEV5511261.1"/>
    <property type="molecule type" value="Genomic_DNA"/>
</dbReference>
<feature type="region of interest" description="Disordered" evidence="1">
    <location>
        <begin position="202"/>
        <end position="221"/>
    </location>
</feature>
<sequence>MSTALRPATARWADIWTTAFKAAAGNPAVPAEGCALLGTLGPLNIGAGVVTTKIHVPGVQARIRPVIGVPVLGEEEWDRIYAALSQDPVLAAALRGERLPDVLTDPARTAGVPLMPSAAELSLRCNCGAESGICPHTAALGHAFAQRLRTAPAVLLSLRGRAHKHLRAHLATGGVPAPSPAPDLQPDPDGIPAEEAYRRWRNRPTGAAPPDDRAAPPGEPEFCLLDGSLEEPPAPAPSLTVLSALADDAARRARALLRGEHRPPAGDSFTDAVRLLATSPGAPWAAEAAERLGLAPGQLRRLGTALEYGGLDGLQVTLHRLPADPDTLAQAEAAIQPLRPAPLSTLERDHNRVTDPGARVQLRLGPDGRWYPFTDWLGTWRPAPGPSPDPAMAYKAARQALSRQPGGG</sequence>
<organism evidence="2 3">
    <name type="scientific">Streptomyces orinoci</name>
    <name type="common">Streptoverticillium orinoci</name>
    <dbReference type="NCBI Taxonomy" id="67339"/>
    <lineage>
        <taxon>Bacteria</taxon>
        <taxon>Bacillati</taxon>
        <taxon>Actinomycetota</taxon>
        <taxon>Actinomycetes</taxon>
        <taxon>Kitasatosporales</taxon>
        <taxon>Streptomycetaceae</taxon>
        <taxon>Streptomyces</taxon>
    </lineage>
</organism>
<evidence type="ECO:0000256" key="1">
    <source>
        <dbReference type="SAM" id="MobiDB-lite"/>
    </source>
</evidence>
<feature type="region of interest" description="Disordered" evidence="1">
    <location>
        <begin position="382"/>
        <end position="408"/>
    </location>
</feature>
<evidence type="ECO:0000313" key="2">
    <source>
        <dbReference type="EMBL" id="MEV5511261.1"/>
    </source>
</evidence>
<feature type="region of interest" description="Disordered" evidence="1">
    <location>
        <begin position="171"/>
        <end position="192"/>
    </location>
</feature>
<dbReference type="PANTHER" id="PTHR38133">
    <property type="entry name" value="SLR1429 PROTEIN"/>
    <property type="match status" value="1"/>
</dbReference>
<dbReference type="RefSeq" id="WP_109278491.1">
    <property type="nucleotide sequence ID" value="NZ_JBFAUK010000058.1"/>
</dbReference>
<reference evidence="2 3" key="1">
    <citation type="submission" date="2024-06" db="EMBL/GenBank/DDBJ databases">
        <title>The Natural Products Discovery Center: Release of the First 8490 Sequenced Strains for Exploring Actinobacteria Biosynthetic Diversity.</title>
        <authorList>
            <person name="Kalkreuter E."/>
            <person name="Kautsar S.A."/>
            <person name="Yang D."/>
            <person name="Bader C.D."/>
            <person name="Teijaro C.N."/>
            <person name="Fluegel L."/>
            <person name="Davis C.M."/>
            <person name="Simpson J.R."/>
            <person name="Lauterbach L."/>
            <person name="Steele A.D."/>
            <person name="Gui C."/>
            <person name="Meng S."/>
            <person name="Li G."/>
            <person name="Viehrig K."/>
            <person name="Ye F."/>
            <person name="Su P."/>
            <person name="Kiefer A.F."/>
            <person name="Nichols A."/>
            <person name="Cepeda A.J."/>
            <person name="Yan W."/>
            <person name="Fan B."/>
            <person name="Jiang Y."/>
            <person name="Adhikari A."/>
            <person name="Zheng C.-J."/>
            <person name="Schuster L."/>
            <person name="Cowan T.M."/>
            <person name="Smanski M.J."/>
            <person name="Chevrette M.G."/>
            <person name="De Carvalho L.P.S."/>
            <person name="Shen B."/>
        </authorList>
    </citation>
    <scope>NUCLEOTIDE SEQUENCE [LARGE SCALE GENOMIC DNA]</scope>
    <source>
        <strain evidence="2 3">NPDC052347</strain>
    </source>
</reference>
<accession>A0ABV3K7Y5</accession>
<proteinExistence type="predicted"/>
<evidence type="ECO:0000313" key="3">
    <source>
        <dbReference type="Proteomes" id="UP001552594"/>
    </source>
</evidence>
<gene>
    <name evidence="2" type="ORF">AB0L16_33440</name>
</gene>
<protein>
    <recommendedName>
        <fullName evidence="4">SWIM-type domain-containing protein</fullName>
    </recommendedName>
</protein>